<comment type="caution">
    <text evidence="2">The sequence shown here is derived from an EMBL/GenBank/DDBJ whole genome shotgun (WGS) entry which is preliminary data.</text>
</comment>
<dbReference type="Proteomes" id="UP001597387">
    <property type="component" value="Unassembled WGS sequence"/>
</dbReference>
<accession>A0ABW4ZPZ7</accession>
<reference evidence="3" key="1">
    <citation type="journal article" date="2019" name="Int. J. Syst. Evol. Microbiol.">
        <title>The Global Catalogue of Microorganisms (GCM) 10K type strain sequencing project: providing services to taxonomists for standard genome sequencing and annotation.</title>
        <authorList>
            <consortium name="The Broad Institute Genomics Platform"/>
            <consortium name="The Broad Institute Genome Sequencing Center for Infectious Disease"/>
            <person name="Wu L."/>
            <person name="Ma J."/>
        </authorList>
    </citation>
    <scope>NUCLEOTIDE SEQUENCE [LARGE SCALE GENOMIC DNA]</scope>
    <source>
        <strain evidence="3">KCTC 42217</strain>
    </source>
</reference>
<feature type="domain" description="Antirepressor protein ant N-terminal" evidence="1">
    <location>
        <begin position="24"/>
        <end position="120"/>
    </location>
</feature>
<organism evidence="2 3">
    <name type="scientific">Paradesertivirga mongoliensis</name>
    <dbReference type="NCBI Taxonomy" id="2100740"/>
    <lineage>
        <taxon>Bacteria</taxon>
        <taxon>Pseudomonadati</taxon>
        <taxon>Bacteroidota</taxon>
        <taxon>Sphingobacteriia</taxon>
        <taxon>Sphingobacteriales</taxon>
        <taxon>Sphingobacteriaceae</taxon>
        <taxon>Paradesertivirga</taxon>
    </lineage>
</organism>
<evidence type="ECO:0000313" key="2">
    <source>
        <dbReference type="EMBL" id="MFD2163659.1"/>
    </source>
</evidence>
<sequence length="188" mass="21779">MNENNLKSAKSLATVNGISILLIDNSEKLIPIKPICQALGIDEEAQRQKIQDDDDLGSTALLSKAVAADGKERDMYCLPLKFIFGWLFTINPKNVREEAREAVKKYRKECYEVLYKHFTEYSDFVIERGNKTDHYLDKYREAQVAFKTAKDTMEKSRKELDEVRRTSFDQWKANGNQIKIDFDNPTKD</sequence>
<keyword evidence="3" id="KW-1185">Reference proteome</keyword>
<dbReference type="RefSeq" id="WP_255900500.1">
    <property type="nucleotide sequence ID" value="NZ_JAFMZO010000002.1"/>
</dbReference>
<proteinExistence type="predicted"/>
<dbReference type="InterPro" id="IPR018875">
    <property type="entry name" value="Antirepressor_Ant_N"/>
</dbReference>
<dbReference type="EMBL" id="JBHUHZ010000002">
    <property type="protein sequence ID" value="MFD2163659.1"/>
    <property type="molecule type" value="Genomic_DNA"/>
</dbReference>
<gene>
    <name evidence="2" type="ORF">ACFSJU_14715</name>
</gene>
<evidence type="ECO:0000259" key="1">
    <source>
        <dbReference type="Pfam" id="PF10547"/>
    </source>
</evidence>
<protein>
    <submittedName>
        <fullName evidence="2">Phage antirepressor N-terminal domain-containing protein</fullName>
    </submittedName>
</protein>
<dbReference type="Pfam" id="PF10547">
    <property type="entry name" value="P22_AR_N"/>
    <property type="match status" value="1"/>
</dbReference>
<evidence type="ECO:0000313" key="3">
    <source>
        <dbReference type="Proteomes" id="UP001597387"/>
    </source>
</evidence>
<name>A0ABW4ZPZ7_9SPHI</name>
<dbReference type="PRINTS" id="PR01994">
    <property type="entry name" value="ANTIREPRESSR"/>
</dbReference>